<evidence type="ECO:0000256" key="10">
    <source>
        <dbReference type="SAM" id="Coils"/>
    </source>
</evidence>
<keyword evidence="7" id="KW-0156">Chromatin regulator</keyword>
<feature type="region of interest" description="Disordered" evidence="11">
    <location>
        <begin position="1985"/>
        <end position="2010"/>
    </location>
</feature>
<feature type="compositionally biased region" description="Low complexity" evidence="11">
    <location>
        <begin position="228"/>
        <end position="242"/>
    </location>
</feature>
<dbReference type="GO" id="GO:0003677">
    <property type="term" value="F:DNA binding"/>
    <property type="evidence" value="ECO:0007669"/>
    <property type="project" value="UniProtKB-KW"/>
</dbReference>
<feature type="compositionally biased region" description="Acidic residues" evidence="11">
    <location>
        <begin position="898"/>
        <end position="937"/>
    </location>
</feature>
<feature type="domain" description="HSA" evidence="14">
    <location>
        <begin position="581"/>
        <end position="653"/>
    </location>
</feature>
<evidence type="ECO:0000256" key="11">
    <source>
        <dbReference type="SAM" id="MobiDB-lite"/>
    </source>
</evidence>
<protein>
    <recommendedName>
        <fullName evidence="17">Helicase domino</fullName>
    </recommendedName>
</protein>
<gene>
    <name evidence="15" type="ORF">NP493_12g07071</name>
</gene>
<sequence>MNRGNNPAGGLQRQTSGGSMGDSASGTPQQSAVPQQITLQQSPVPQFMLATGPLQGVSLPTSHQQRPQLLGALGQGLQVASPTQTPNTFPQGMITTYSPEPVAQSGSGQLRTSGVAVTQAAPAPSTPPVGMVANVLQHQLASPAGLVMVPTLPGSTGYPSTAFVAHPGGSGAAATFIVQQQPAVEVGGSNLAEFQMLQQQQVAVAFPSTPSAGTLSATGGTVHHLGQSPRRAGASPLASPAAQQSTLTKGMNFQQQKQQIVGIGASSPLKARASSHGVAQSPDRPLKRIKLEEQPAPSEEAARYRKLICDARLKEMADVKGFYIEHLTELFFLQNGFNVIDYFAWKKRPTMQLLHFLRSGHLDSEEEEEEQEQSINNEVKVLTSSGSSTPIATPVAISTTLPPAITALQQQGVTDPGKKSGGRHGMIFGHVQPLLQLAPPAIVHTGHAPLLGPGLTSPAATHPLTDTYQATESSTPTATNGGLPPLSSALAQIMLETPPASSSAATLHKCATAPAAIGNVALMSGSRTPGSPPRKQFDISAVCDTPLGSQEAIVERAKQEAQVIQRIAELRREGLWSTRRLPKVQEPPRSKAHWDYLLEEMQWLAADFAQERKWKKAGARKIARMVAKYHQEQHQKELRAEKDEAQRLHRIAANLAKMVKEFWSNVEKVVQYKQQSRLEEKRQKALDLHLSFIVDQTEKYSSWLSEGLVGGATGSSIDTSSRGGSVGTSPTHSVMEGDDGDFEPNKNDESDDEETIAKEEQQSGSDEDGTDKELEQLRKESELPIEELLQNLPPGVLASPAPLPSEEDMTEAQQRPRRKRSSEEKEKDVEEFQSEGQTSEDDEETLQEQEKHERRVDHKQEIEMLEKESEMTVDELMKQYSGGAYDSDFEAELAAMSGDDEGTPDDTEEEDDEEDEEAEDEESDDEEEDTMEEEEETEDIGMEYLIHPEKDEQPIKPAGGDAAAGRNHEITDYAAAAESIQPTGYTLETTRVKTPVPFLLKHKLREYQHVGLEWLATLYERKLNGILADEMGLGKTIQTIALLAHLACEHAIWGPHLIVVPTSVMLNWEMEFKKWCPAFKILTYFGNQKERKLKRQGWTKTNAFHVCITSYKLVIQDHQSFRRKKWKYFILDEAQNIKNFRSQRWQTLLNFSSQRRLLLTGTPLQNSLMELWSLMHFLMPQVFASHREFKEWFANPLTGMIEGSKEYSENLIRRLHKVLRPFLLRRLKKDVEKQMPKKYEHVIMCRLSKRQRFLYDDFMSQTKTKETLATGHFMSVINILMQLRKVCNHPNLFDPRPTVSPFQMSGITYTTASHVLRALERDPLKYIDLTELHSRLADLELTLPAFAAHRIRKLQTPRQLIVELDSQPTPVSPLRHDADAKPFVFRSHSPMSVASGRSSPFTPVHHQSGSPVLSGRSSPLVRSPAITPTAPTAMSTQATGTISLTSAVATMMTTPAAVTTTQVDQLPGYRPTATTKVTASLQQAGGQQRHPVLTSQPITVQIQNTPQGPRLMIPSGQLPGFFQVVQTSTGQQIVTSQLTSQSLVCTPQATQVVAGQATSAATMVTLTSKPATVTITSKPKPVVRVSPMVTTSKTTPTSTPAGATKSTPTTTEALSVPAVEEIPIITKKPMEERSPLFMEVLAVKRAHRRAEKLARLARINEAHCSAQPVWGSDLHHTVNVLDPRHEALTARVPGYVQCACIHTADNSNTNVFWQQTHALRHLVHTPQQYLNELKEILDRFMIAIPSVVAPSISLHTSHPPPHLVMQQRHLALSLCHQLKPLVAPLHRIESSMRIHCPEVRLIQYDCGKLQVMDTLLRKLKSGDHRVLIFTQMTRMLDVLEAFLNYHGYRYVRLDGTTKVEQRQILMERFNMDRRIFCFILSTRSGGIGVNLTGADTVIFYDSDWNPTMDAQAQDRCHRIGQTRDVHIYRLISEKTIEENILKKANQKRMLGDVAIEGGNFTTAFFKQNTILDLFEEPSGLDALAKEKQAAKKSEVPHEAQSPMEPPKRKRVCRESIAPAATPTSGASGGGDAGAAANLTEEQLEQALCAAEDETDIQATKVLRAEQKAELAEFDEDIPWDDKEAEQHRDGPVSKVEQELAMLDKELTPVERYAVTFMENELAPLTTEELEKAEEEVSLAKEEWELSRLKVLKQEEERRAEIEEDEMLFTYSRDDAYSQVKKPGRDKKCGRSRKARPSSPPVDSPSTPSLTSPGTLSDETPKHGRRGPTNSKSSPTGTTTEVVTVAQKRVSKSDSHVSNHVAPSVVKKVTKAGVSPRGRGRPPGVSKVVAASQPPPTTQCIFVTYSGAGGTTGVRGPLQVAVPQRLPSMQQPVLASPARVRLQTCIATPRHVTSIAARPPRLVVPTSVVQSPRHIVASVGNPVRHVVISSVGTPIRQVATVSVATPTRQVITSSVGMPIRQVTPVSVGTPPRQVATATVGTPPRQVAVVVQPWSNPNLVIRTRRAAGQLGPKNVIHVRQQQPLTKVSVMSQFATTGTRTVLLSLPNSSVPVVNTLATARLVTSNGPTQVQNRVLGPNIVYRHHVPSNTVPILEKMALQLHQDGTTSTAGATSLLQAAPVGFNLFSRISAAAAAQQPILLQPQLIAVPATSQTRAPVAHADTNGTIGKDPV</sequence>
<dbReference type="SMART" id="SM00573">
    <property type="entry name" value="HSA"/>
    <property type="match status" value="1"/>
</dbReference>
<dbReference type="InterPro" id="IPR001650">
    <property type="entry name" value="Helicase_C-like"/>
</dbReference>
<dbReference type="InterPro" id="IPR000330">
    <property type="entry name" value="SNF2_N"/>
</dbReference>
<feature type="compositionally biased region" description="Basic and acidic residues" evidence="11">
    <location>
        <begin position="821"/>
        <end position="830"/>
    </location>
</feature>
<dbReference type="Proteomes" id="UP001209878">
    <property type="component" value="Unassembled WGS sequence"/>
</dbReference>
<dbReference type="GO" id="GO:0000812">
    <property type="term" value="C:Swr1 complex"/>
    <property type="evidence" value="ECO:0007669"/>
    <property type="project" value="TreeGrafter"/>
</dbReference>
<dbReference type="FunFam" id="1.20.120.850:FF:000012">
    <property type="entry name" value="protein PHOTOPERIOD-INDEPENDENT EARLY FLOWERING 1 isoform X3"/>
    <property type="match status" value="1"/>
</dbReference>
<evidence type="ECO:0000256" key="1">
    <source>
        <dbReference type="ARBA" id="ARBA00004123"/>
    </source>
</evidence>
<dbReference type="PANTHER" id="PTHR45685">
    <property type="entry name" value="HELICASE SRCAP-RELATED"/>
    <property type="match status" value="1"/>
</dbReference>
<keyword evidence="5" id="KW-0347">Helicase</keyword>
<dbReference type="PROSITE" id="PS51192">
    <property type="entry name" value="HELICASE_ATP_BIND_1"/>
    <property type="match status" value="1"/>
</dbReference>
<dbReference type="Gene3D" id="1.20.120.850">
    <property type="entry name" value="SWI2/SNF2 ATPases, N-terminal domain"/>
    <property type="match status" value="1"/>
</dbReference>
<dbReference type="PROSITE" id="PS51204">
    <property type="entry name" value="HSA"/>
    <property type="match status" value="1"/>
</dbReference>
<feature type="compositionally biased region" description="Basic residues" evidence="11">
    <location>
        <begin position="2181"/>
        <end position="2195"/>
    </location>
</feature>
<dbReference type="SMART" id="SM00487">
    <property type="entry name" value="DEXDc"/>
    <property type="match status" value="1"/>
</dbReference>
<feature type="region of interest" description="Disordered" evidence="11">
    <location>
        <begin position="1"/>
        <end position="39"/>
    </location>
</feature>
<dbReference type="GO" id="GO:0016887">
    <property type="term" value="F:ATP hydrolysis activity"/>
    <property type="evidence" value="ECO:0007669"/>
    <property type="project" value="TreeGrafter"/>
</dbReference>
<feature type="compositionally biased region" description="Polar residues" evidence="11">
    <location>
        <begin position="2227"/>
        <end position="2241"/>
    </location>
</feature>
<name>A0AAD9PEU0_RIDPI</name>
<dbReference type="FunFam" id="3.40.50.10810:FF:000005">
    <property type="entry name" value="Photoperiod-independent early flowering 1"/>
    <property type="match status" value="1"/>
</dbReference>
<evidence type="ECO:0000256" key="3">
    <source>
        <dbReference type="ARBA" id="ARBA00022741"/>
    </source>
</evidence>
<evidence type="ECO:0000256" key="8">
    <source>
        <dbReference type="ARBA" id="ARBA00023125"/>
    </source>
</evidence>
<keyword evidence="8" id="KW-0238">DNA-binding</keyword>
<keyword evidence="6" id="KW-0067">ATP-binding</keyword>
<keyword evidence="16" id="KW-1185">Reference proteome</keyword>
<feature type="region of interest" description="Disordered" evidence="11">
    <location>
        <begin position="2174"/>
        <end position="2291"/>
    </location>
</feature>
<feature type="compositionally biased region" description="Low complexity" evidence="11">
    <location>
        <begin position="1590"/>
        <end position="1611"/>
    </location>
</feature>
<dbReference type="Pfam" id="PF00176">
    <property type="entry name" value="SNF2-rel_dom"/>
    <property type="match status" value="1"/>
</dbReference>
<feature type="domain" description="Helicase ATP-binding" evidence="12">
    <location>
        <begin position="1016"/>
        <end position="1181"/>
    </location>
</feature>
<evidence type="ECO:0008006" key="17">
    <source>
        <dbReference type="Google" id="ProtNLM"/>
    </source>
</evidence>
<comment type="caution">
    <text evidence="15">The sequence shown here is derived from an EMBL/GenBank/DDBJ whole genome shotgun (WGS) entry which is preliminary data.</text>
</comment>
<organism evidence="15 16">
    <name type="scientific">Ridgeia piscesae</name>
    <name type="common">Tubeworm</name>
    <dbReference type="NCBI Taxonomy" id="27915"/>
    <lineage>
        <taxon>Eukaryota</taxon>
        <taxon>Metazoa</taxon>
        <taxon>Spiralia</taxon>
        <taxon>Lophotrochozoa</taxon>
        <taxon>Annelida</taxon>
        <taxon>Polychaeta</taxon>
        <taxon>Sedentaria</taxon>
        <taxon>Canalipalpata</taxon>
        <taxon>Sabellida</taxon>
        <taxon>Siboglinidae</taxon>
        <taxon>Ridgeia</taxon>
    </lineage>
</organism>
<dbReference type="Pfam" id="PF00271">
    <property type="entry name" value="Helicase_C"/>
    <property type="match status" value="1"/>
</dbReference>
<dbReference type="SMART" id="SM00490">
    <property type="entry name" value="HELICc"/>
    <property type="match status" value="1"/>
</dbReference>
<dbReference type="GO" id="GO:0004386">
    <property type="term" value="F:helicase activity"/>
    <property type="evidence" value="ECO:0007669"/>
    <property type="project" value="UniProtKB-KW"/>
</dbReference>
<feature type="compositionally biased region" description="Basic and acidic residues" evidence="11">
    <location>
        <begin position="771"/>
        <end position="782"/>
    </location>
</feature>
<evidence type="ECO:0000259" key="14">
    <source>
        <dbReference type="PROSITE" id="PS51204"/>
    </source>
</evidence>
<feature type="compositionally biased region" description="Polar residues" evidence="11">
    <location>
        <begin position="1394"/>
        <end position="1417"/>
    </location>
</feature>
<dbReference type="SUPFAM" id="SSF52540">
    <property type="entry name" value="P-loop containing nucleoside triphosphate hydrolases"/>
    <property type="match status" value="3"/>
</dbReference>
<feature type="domain" description="Helicase C-terminal" evidence="13">
    <location>
        <begin position="1811"/>
        <end position="1961"/>
    </location>
</feature>
<feature type="region of interest" description="Disordered" evidence="11">
    <location>
        <begin position="216"/>
        <end position="248"/>
    </location>
</feature>
<evidence type="ECO:0000256" key="7">
    <source>
        <dbReference type="ARBA" id="ARBA00022853"/>
    </source>
</evidence>
<dbReference type="CDD" id="cd18793">
    <property type="entry name" value="SF2_C_SNF"/>
    <property type="match status" value="1"/>
</dbReference>
<comment type="similarity">
    <text evidence="2">Belongs to the SNF2/RAD54 helicase family. SWR1 subfamily.</text>
</comment>
<evidence type="ECO:0000313" key="15">
    <source>
        <dbReference type="EMBL" id="KAK2193492.1"/>
    </source>
</evidence>
<proteinExistence type="inferred from homology"/>
<dbReference type="InterPro" id="IPR049730">
    <property type="entry name" value="SNF2/RAD54-like_C"/>
</dbReference>
<evidence type="ECO:0000256" key="2">
    <source>
        <dbReference type="ARBA" id="ARBA00009220"/>
    </source>
</evidence>
<dbReference type="Gene3D" id="3.40.50.300">
    <property type="entry name" value="P-loop containing nucleotide triphosphate hydrolases"/>
    <property type="match status" value="1"/>
</dbReference>
<dbReference type="GO" id="GO:0042393">
    <property type="term" value="F:histone binding"/>
    <property type="evidence" value="ECO:0007669"/>
    <property type="project" value="TreeGrafter"/>
</dbReference>
<dbReference type="InterPro" id="IPR031575">
    <property type="entry name" value="EP400_N"/>
</dbReference>
<dbReference type="PANTHER" id="PTHR45685:SF1">
    <property type="entry name" value="HELICASE SRCAP"/>
    <property type="match status" value="1"/>
</dbReference>
<feature type="compositionally biased region" description="Polar residues" evidence="11">
    <location>
        <begin position="12"/>
        <end position="39"/>
    </location>
</feature>
<feature type="region of interest" description="Disordered" evidence="11">
    <location>
        <begin position="713"/>
        <end position="937"/>
    </location>
</feature>
<evidence type="ECO:0000256" key="9">
    <source>
        <dbReference type="ARBA" id="ARBA00023242"/>
    </source>
</evidence>
<comment type="subcellular location">
    <subcellularLocation>
        <location evidence="1">Nucleus</location>
    </subcellularLocation>
</comment>
<feature type="region of interest" description="Disordered" evidence="11">
    <location>
        <begin position="1588"/>
        <end position="1611"/>
    </location>
</feature>
<keyword evidence="10" id="KW-0175">Coiled coil</keyword>
<feature type="region of interest" description="Disordered" evidence="11">
    <location>
        <begin position="1394"/>
        <end position="1421"/>
    </location>
</feature>
<dbReference type="InterPro" id="IPR038718">
    <property type="entry name" value="SNF2-like_sf"/>
</dbReference>
<dbReference type="InterPro" id="IPR027417">
    <property type="entry name" value="P-loop_NTPase"/>
</dbReference>
<keyword evidence="3" id="KW-0547">Nucleotide-binding</keyword>
<dbReference type="CDD" id="cd18003">
    <property type="entry name" value="DEXQc_SRCAP"/>
    <property type="match status" value="1"/>
</dbReference>
<feature type="region of interest" description="Disordered" evidence="11">
    <location>
        <begin position="271"/>
        <end position="297"/>
    </location>
</feature>
<evidence type="ECO:0000259" key="12">
    <source>
        <dbReference type="PROSITE" id="PS51192"/>
    </source>
</evidence>
<evidence type="ECO:0000313" key="16">
    <source>
        <dbReference type="Proteomes" id="UP001209878"/>
    </source>
</evidence>
<dbReference type="GO" id="GO:0006338">
    <property type="term" value="P:chromatin remodeling"/>
    <property type="evidence" value="ECO:0007669"/>
    <property type="project" value="TreeGrafter"/>
</dbReference>
<evidence type="ECO:0000256" key="5">
    <source>
        <dbReference type="ARBA" id="ARBA00022806"/>
    </source>
</evidence>
<feature type="compositionally biased region" description="Basic and acidic residues" evidence="11">
    <location>
        <begin position="1985"/>
        <end position="1997"/>
    </location>
</feature>
<dbReference type="GO" id="GO:0005524">
    <property type="term" value="F:ATP binding"/>
    <property type="evidence" value="ECO:0007669"/>
    <property type="project" value="UniProtKB-KW"/>
</dbReference>
<dbReference type="Gene3D" id="3.40.50.10810">
    <property type="entry name" value="Tandem AAA-ATPase domain"/>
    <property type="match status" value="1"/>
</dbReference>
<feature type="compositionally biased region" description="Basic and acidic residues" evidence="11">
    <location>
        <begin position="848"/>
        <end position="870"/>
    </location>
</feature>
<evidence type="ECO:0000256" key="6">
    <source>
        <dbReference type="ARBA" id="ARBA00022840"/>
    </source>
</evidence>
<feature type="compositionally biased region" description="Basic and acidic residues" evidence="11">
    <location>
        <begin position="284"/>
        <end position="293"/>
    </location>
</feature>
<feature type="compositionally biased region" description="Low complexity" evidence="11">
    <location>
        <begin position="2203"/>
        <end position="2217"/>
    </location>
</feature>
<dbReference type="InterPro" id="IPR050520">
    <property type="entry name" value="INO80/SWR1_helicase"/>
</dbReference>
<dbReference type="Pfam" id="PF15790">
    <property type="entry name" value="EP400_N"/>
    <property type="match status" value="1"/>
</dbReference>
<dbReference type="EMBL" id="JAODUO010000012">
    <property type="protein sequence ID" value="KAK2193492.1"/>
    <property type="molecule type" value="Genomic_DNA"/>
</dbReference>
<dbReference type="InterPro" id="IPR014001">
    <property type="entry name" value="Helicase_ATP-bd"/>
</dbReference>
<evidence type="ECO:0000256" key="4">
    <source>
        <dbReference type="ARBA" id="ARBA00022801"/>
    </source>
</evidence>
<feature type="coiled-coil region" evidence="10">
    <location>
        <begin position="2122"/>
        <end position="2165"/>
    </location>
</feature>
<feature type="compositionally biased region" description="Polar residues" evidence="11">
    <location>
        <begin position="714"/>
        <end position="732"/>
    </location>
</feature>
<reference evidence="15" key="1">
    <citation type="journal article" date="2023" name="Mol. Biol. Evol.">
        <title>Third-Generation Sequencing Reveals the Adaptive Role of the Epigenome in Three Deep-Sea Polychaetes.</title>
        <authorList>
            <person name="Perez M."/>
            <person name="Aroh O."/>
            <person name="Sun Y."/>
            <person name="Lan Y."/>
            <person name="Juniper S.K."/>
            <person name="Young C.R."/>
            <person name="Angers B."/>
            <person name="Qian P.Y."/>
        </authorList>
    </citation>
    <scope>NUCLEOTIDE SEQUENCE</scope>
    <source>
        <strain evidence="15">R07B-5</strain>
    </source>
</reference>
<dbReference type="InterPro" id="IPR014012">
    <property type="entry name" value="HSA_dom"/>
</dbReference>
<feature type="compositionally biased region" description="Acidic residues" evidence="11">
    <location>
        <begin position="831"/>
        <end position="847"/>
    </location>
</feature>
<evidence type="ECO:0000259" key="13">
    <source>
        <dbReference type="PROSITE" id="PS51194"/>
    </source>
</evidence>
<dbReference type="PROSITE" id="PS51194">
    <property type="entry name" value="HELICASE_CTER"/>
    <property type="match status" value="1"/>
</dbReference>
<dbReference type="Pfam" id="PF07529">
    <property type="entry name" value="HSA"/>
    <property type="match status" value="1"/>
</dbReference>
<accession>A0AAD9PEU0</accession>
<keyword evidence="9" id="KW-0539">Nucleus</keyword>
<keyword evidence="4" id="KW-0378">Hydrolase</keyword>